<feature type="compositionally biased region" description="Pro residues" evidence="6">
    <location>
        <begin position="249"/>
        <end position="258"/>
    </location>
</feature>
<organism evidence="8 9">
    <name type="scientific">Effrenium voratum</name>
    <dbReference type="NCBI Taxonomy" id="2562239"/>
    <lineage>
        <taxon>Eukaryota</taxon>
        <taxon>Sar</taxon>
        <taxon>Alveolata</taxon>
        <taxon>Dinophyceae</taxon>
        <taxon>Suessiales</taxon>
        <taxon>Symbiodiniaceae</taxon>
        <taxon>Effrenium</taxon>
    </lineage>
</organism>
<dbReference type="InterPro" id="IPR011009">
    <property type="entry name" value="Kinase-like_dom_sf"/>
</dbReference>
<comment type="caution">
    <text evidence="8">The sequence shown here is derived from an EMBL/GenBank/DDBJ whole genome shotgun (WGS) entry which is preliminary data.</text>
</comment>
<feature type="compositionally biased region" description="Low complexity" evidence="6">
    <location>
        <begin position="78"/>
        <end position="93"/>
    </location>
</feature>
<dbReference type="PRINTS" id="PR01217">
    <property type="entry name" value="PRICHEXTENSN"/>
</dbReference>
<feature type="compositionally biased region" description="Low complexity" evidence="6">
    <location>
        <begin position="334"/>
        <end position="379"/>
    </location>
</feature>
<reference evidence="8" key="1">
    <citation type="submission" date="2023-08" db="EMBL/GenBank/DDBJ databases">
        <authorList>
            <person name="Chen Y."/>
            <person name="Shah S."/>
            <person name="Dougan E. K."/>
            <person name="Thang M."/>
            <person name="Chan C."/>
        </authorList>
    </citation>
    <scope>NUCLEOTIDE SEQUENCE</scope>
</reference>
<dbReference type="InterPro" id="IPR050538">
    <property type="entry name" value="MAP_kinase_kinase_kinase"/>
</dbReference>
<dbReference type="PROSITE" id="PS00107">
    <property type="entry name" value="PROTEIN_KINASE_ATP"/>
    <property type="match status" value="1"/>
</dbReference>
<evidence type="ECO:0000256" key="4">
    <source>
        <dbReference type="ARBA" id="ARBA00022840"/>
    </source>
</evidence>
<evidence type="ECO:0000256" key="3">
    <source>
        <dbReference type="ARBA" id="ARBA00022777"/>
    </source>
</evidence>
<dbReference type="GO" id="GO:0005524">
    <property type="term" value="F:ATP binding"/>
    <property type="evidence" value="ECO:0007669"/>
    <property type="project" value="UniProtKB-UniRule"/>
</dbReference>
<dbReference type="InterPro" id="IPR017441">
    <property type="entry name" value="Protein_kinase_ATP_BS"/>
</dbReference>
<evidence type="ECO:0000256" key="6">
    <source>
        <dbReference type="SAM" id="MobiDB-lite"/>
    </source>
</evidence>
<dbReference type="EMBL" id="CAUJNA010003636">
    <property type="protein sequence ID" value="CAJ1406541.1"/>
    <property type="molecule type" value="Genomic_DNA"/>
</dbReference>
<dbReference type="SUPFAM" id="SSF56112">
    <property type="entry name" value="Protein kinase-like (PK-like)"/>
    <property type="match status" value="1"/>
</dbReference>
<dbReference type="PANTHER" id="PTHR48016">
    <property type="entry name" value="MAP KINASE KINASE KINASE SSK2-RELATED-RELATED"/>
    <property type="match status" value="1"/>
</dbReference>
<keyword evidence="9" id="KW-1185">Reference proteome</keyword>
<sequence length="691" mass="74296">MRRNQPGIGHCGPTVLHVQKQVRASSLSPAPAPSLTSAVQSGMFWGQVLHAARGEVCCPHHVRYTAARPSSPSPAHMPRTPGTPSAPGTPSSPMYLWPSRGVSRPMERLEHGSPSPSPQRLRAGAGAGVVFCATPRLHGCVFPAPHTLCPASPQTPCPVSPQALGPASQLAPCPARQASPRPPQSVHRALSCGRIEVCSEPRLKRSNSAPVAVSTRPEGPVLRPPGNPPARAAPQPAQRAHLAAQRIPPRLPPSPRVLPKPKATPKATPRGAPSAAEPKAPQVPKPTATARPPTPTTRPPSLRRTSTPRTWSRSASPTSPTVLGDATTPSLTARTRSPNSQRSQSPKSPRLPKPSSKSPKQSKSPTSRTEAAAVSTSPRLPTPTPSPRPSWSSKSRSPSPRSPRSPRSETRAPSPDGNVGFGNPFVQLKEIRMEAQIGSGSFGTVWRASCRNRQVAVKVSERSQARVMYRELGFLQQLRHERLVSFLGFAWGKDQLILVMELMTGGSLSDLLFASPKKATLSFKQRALMGQQVVEGLLFLHEQNVVHRDLKTMNVILDGCLNCKICDFGLTLFMENTHVTVQGLQGSPRYMAPEQLEVSSGARTARISEKVDIWQLGCLFLELFCHKIAFSELSSVMAIIAELVVKKKPPAVPKDADPRAQVLIDQCLRMSPRARPGADTLLEALGHLVSM</sequence>
<dbReference type="SMART" id="SM00220">
    <property type="entry name" value="S_TKc"/>
    <property type="match status" value="1"/>
</dbReference>
<evidence type="ECO:0000256" key="2">
    <source>
        <dbReference type="ARBA" id="ARBA00022741"/>
    </source>
</evidence>
<proteinExistence type="predicted"/>
<keyword evidence="1" id="KW-0808">Transferase</keyword>
<protein>
    <recommendedName>
        <fullName evidence="7">Protein kinase domain-containing protein</fullName>
    </recommendedName>
</protein>
<feature type="domain" description="Protein kinase" evidence="7">
    <location>
        <begin position="431"/>
        <end position="690"/>
    </location>
</feature>
<feature type="compositionally biased region" description="Low complexity" evidence="6">
    <location>
        <begin position="389"/>
        <end position="399"/>
    </location>
</feature>
<dbReference type="Pfam" id="PF00069">
    <property type="entry name" value="Pkinase"/>
    <property type="match status" value="1"/>
</dbReference>
<keyword evidence="2 5" id="KW-0547">Nucleotide-binding</keyword>
<evidence type="ECO:0000256" key="1">
    <source>
        <dbReference type="ARBA" id="ARBA00022679"/>
    </source>
</evidence>
<dbReference type="Gene3D" id="1.10.510.10">
    <property type="entry name" value="Transferase(Phosphotransferase) domain 1"/>
    <property type="match status" value="1"/>
</dbReference>
<dbReference type="PROSITE" id="PS00108">
    <property type="entry name" value="PROTEIN_KINASE_ST"/>
    <property type="match status" value="1"/>
</dbReference>
<keyword evidence="4 5" id="KW-0067">ATP-binding</keyword>
<dbReference type="PROSITE" id="PS50011">
    <property type="entry name" value="PROTEIN_KINASE_DOM"/>
    <property type="match status" value="1"/>
</dbReference>
<dbReference type="AlphaFoldDB" id="A0AA36JJ35"/>
<dbReference type="Proteomes" id="UP001178507">
    <property type="component" value="Unassembled WGS sequence"/>
</dbReference>
<gene>
    <name evidence="8" type="ORF">EVOR1521_LOCUS28482</name>
</gene>
<evidence type="ECO:0000313" key="8">
    <source>
        <dbReference type="EMBL" id="CAJ1406541.1"/>
    </source>
</evidence>
<dbReference type="GO" id="GO:0004672">
    <property type="term" value="F:protein kinase activity"/>
    <property type="evidence" value="ECO:0007669"/>
    <property type="project" value="InterPro"/>
</dbReference>
<evidence type="ECO:0000256" key="5">
    <source>
        <dbReference type="PROSITE-ProRule" id="PRU10141"/>
    </source>
</evidence>
<dbReference type="Gene3D" id="3.30.200.20">
    <property type="entry name" value="Phosphorylase Kinase, domain 1"/>
    <property type="match status" value="1"/>
</dbReference>
<feature type="compositionally biased region" description="Low complexity" evidence="6">
    <location>
        <begin position="229"/>
        <end position="248"/>
    </location>
</feature>
<feature type="region of interest" description="Disordered" evidence="6">
    <location>
        <begin position="204"/>
        <end position="423"/>
    </location>
</feature>
<feature type="compositionally biased region" description="Low complexity" evidence="6">
    <location>
        <begin position="299"/>
        <end position="321"/>
    </location>
</feature>
<name>A0AA36JJ35_9DINO</name>
<dbReference type="InterPro" id="IPR000719">
    <property type="entry name" value="Prot_kinase_dom"/>
</dbReference>
<dbReference type="InterPro" id="IPR008271">
    <property type="entry name" value="Ser/Thr_kinase_AS"/>
</dbReference>
<evidence type="ECO:0000259" key="7">
    <source>
        <dbReference type="PROSITE" id="PS50011"/>
    </source>
</evidence>
<evidence type="ECO:0000313" key="9">
    <source>
        <dbReference type="Proteomes" id="UP001178507"/>
    </source>
</evidence>
<feature type="compositionally biased region" description="Low complexity" evidence="6">
    <location>
        <begin position="260"/>
        <end position="269"/>
    </location>
</feature>
<feature type="region of interest" description="Disordered" evidence="6">
    <location>
        <begin position="163"/>
        <end position="187"/>
    </location>
</feature>
<accession>A0AA36JJ35</accession>
<feature type="region of interest" description="Disordered" evidence="6">
    <location>
        <begin position="67"/>
        <end position="100"/>
    </location>
</feature>
<keyword evidence="3" id="KW-0418">Kinase</keyword>
<dbReference type="PANTHER" id="PTHR48016:SF56">
    <property type="entry name" value="MAPKK KINASE"/>
    <property type="match status" value="1"/>
</dbReference>
<feature type="binding site" evidence="5">
    <location>
        <position position="458"/>
    </location>
    <ligand>
        <name>ATP</name>
        <dbReference type="ChEBI" id="CHEBI:30616"/>
    </ligand>
</feature>